<keyword evidence="1" id="KW-0732">Signal</keyword>
<dbReference type="Pfam" id="PF03544">
    <property type="entry name" value="TonB_C"/>
    <property type="match status" value="1"/>
</dbReference>
<gene>
    <name evidence="3" type="ORF">ACFOM9_06040</name>
</gene>
<proteinExistence type="predicted"/>
<feature type="chain" id="PRO_5045258820" evidence="1">
    <location>
        <begin position="26"/>
        <end position="171"/>
    </location>
</feature>
<evidence type="ECO:0000313" key="4">
    <source>
        <dbReference type="Proteomes" id="UP001595724"/>
    </source>
</evidence>
<dbReference type="SUPFAM" id="SSF74653">
    <property type="entry name" value="TolA/TonB C-terminal domain"/>
    <property type="match status" value="1"/>
</dbReference>
<dbReference type="InterPro" id="IPR037682">
    <property type="entry name" value="TonB_C"/>
</dbReference>
<dbReference type="Gene3D" id="3.30.2420.10">
    <property type="entry name" value="TonB"/>
    <property type="match status" value="1"/>
</dbReference>
<name>A0ABV7URP7_9GAMM</name>
<protein>
    <submittedName>
        <fullName evidence="3">Energy transducer TonB</fullName>
    </submittedName>
</protein>
<sequence>MKNPTPRICACLLSLLALVAVPAFADEPDAVLEQPGIGAGPALVVESNDGGRYWRLEDAGEQRAPAYPRSLVKAGIEGCVTVGYVIKPDGFPDAYRILRSRASLPSRNVARQMAAALVQMIAQRRYVPGPENPGRLPGFAAEYAVFGVGAGAQCRIDDLGAFMRAGAEGQS</sequence>
<organism evidence="3 4">
    <name type="scientific">Luteimonas notoginsengisoli</name>
    <dbReference type="NCBI Taxonomy" id="1578200"/>
    <lineage>
        <taxon>Bacteria</taxon>
        <taxon>Pseudomonadati</taxon>
        <taxon>Pseudomonadota</taxon>
        <taxon>Gammaproteobacteria</taxon>
        <taxon>Lysobacterales</taxon>
        <taxon>Lysobacteraceae</taxon>
        <taxon>Luteimonas</taxon>
    </lineage>
</organism>
<comment type="caution">
    <text evidence="3">The sequence shown here is derived from an EMBL/GenBank/DDBJ whole genome shotgun (WGS) entry which is preliminary data.</text>
</comment>
<dbReference type="RefSeq" id="WP_386707611.1">
    <property type="nucleotide sequence ID" value="NZ_JBHRYF010000002.1"/>
</dbReference>
<keyword evidence="4" id="KW-1185">Reference proteome</keyword>
<accession>A0ABV7URP7</accession>
<dbReference type="Proteomes" id="UP001595724">
    <property type="component" value="Unassembled WGS sequence"/>
</dbReference>
<evidence type="ECO:0000256" key="1">
    <source>
        <dbReference type="SAM" id="SignalP"/>
    </source>
</evidence>
<dbReference type="EMBL" id="JBHRYF010000002">
    <property type="protein sequence ID" value="MFC3659640.1"/>
    <property type="molecule type" value="Genomic_DNA"/>
</dbReference>
<evidence type="ECO:0000259" key="2">
    <source>
        <dbReference type="Pfam" id="PF03544"/>
    </source>
</evidence>
<feature type="domain" description="TonB C-terminal" evidence="2">
    <location>
        <begin position="64"/>
        <end position="132"/>
    </location>
</feature>
<evidence type="ECO:0000313" key="3">
    <source>
        <dbReference type="EMBL" id="MFC3659640.1"/>
    </source>
</evidence>
<feature type="signal peptide" evidence="1">
    <location>
        <begin position="1"/>
        <end position="25"/>
    </location>
</feature>
<reference evidence="4" key="1">
    <citation type="journal article" date="2019" name="Int. J. Syst. Evol. Microbiol.">
        <title>The Global Catalogue of Microorganisms (GCM) 10K type strain sequencing project: providing services to taxonomists for standard genome sequencing and annotation.</title>
        <authorList>
            <consortium name="The Broad Institute Genomics Platform"/>
            <consortium name="The Broad Institute Genome Sequencing Center for Infectious Disease"/>
            <person name="Wu L."/>
            <person name="Ma J."/>
        </authorList>
    </citation>
    <scope>NUCLEOTIDE SEQUENCE [LARGE SCALE GENOMIC DNA]</scope>
    <source>
        <strain evidence="4">KCTC 42211</strain>
    </source>
</reference>